<dbReference type="Proteomes" id="UP000504638">
    <property type="component" value="Unplaced"/>
</dbReference>
<reference evidence="3" key="3">
    <citation type="submission" date="2025-04" db="UniProtKB">
        <authorList>
            <consortium name="RefSeq"/>
        </authorList>
    </citation>
    <scope>IDENTIFICATION</scope>
    <source>
        <strain evidence="3">CBS 781.70</strain>
    </source>
</reference>
<dbReference type="EMBL" id="ML975154">
    <property type="protein sequence ID" value="KAF1813753.1"/>
    <property type="molecule type" value="Genomic_DNA"/>
</dbReference>
<reference evidence="3" key="2">
    <citation type="submission" date="2020-04" db="EMBL/GenBank/DDBJ databases">
        <authorList>
            <consortium name="NCBI Genome Project"/>
        </authorList>
    </citation>
    <scope>NUCLEOTIDE SEQUENCE</scope>
    <source>
        <strain evidence="3">CBS 781.70</strain>
    </source>
</reference>
<dbReference type="RefSeq" id="XP_033535384.1">
    <property type="nucleotide sequence ID" value="XM_033675829.1"/>
</dbReference>
<dbReference type="AlphaFoldDB" id="A0A6G1G6T2"/>
<accession>A0A6G1G6T2</accession>
<protein>
    <submittedName>
        <fullName evidence="1 3">Uncharacterized protein</fullName>
    </submittedName>
</protein>
<gene>
    <name evidence="1 3" type="ORF">P152DRAFT_386235</name>
</gene>
<feature type="non-terminal residue" evidence="1">
    <location>
        <position position="1"/>
    </location>
</feature>
<evidence type="ECO:0000313" key="2">
    <source>
        <dbReference type="Proteomes" id="UP000504638"/>
    </source>
</evidence>
<dbReference type="GeneID" id="54416399"/>
<organism evidence="1">
    <name type="scientific">Eremomyces bilateralis CBS 781.70</name>
    <dbReference type="NCBI Taxonomy" id="1392243"/>
    <lineage>
        <taxon>Eukaryota</taxon>
        <taxon>Fungi</taxon>
        <taxon>Dikarya</taxon>
        <taxon>Ascomycota</taxon>
        <taxon>Pezizomycotina</taxon>
        <taxon>Dothideomycetes</taxon>
        <taxon>Dothideomycetes incertae sedis</taxon>
        <taxon>Eremomycetales</taxon>
        <taxon>Eremomycetaceae</taxon>
        <taxon>Eremomyces</taxon>
    </lineage>
</organism>
<evidence type="ECO:0000313" key="3">
    <source>
        <dbReference type="RefSeq" id="XP_033535384.1"/>
    </source>
</evidence>
<keyword evidence="2" id="KW-1185">Reference proteome</keyword>
<evidence type="ECO:0000313" key="1">
    <source>
        <dbReference type="EMBL" id="KAF1813753.1"/>
    </source>
</evidence>
<dbReference type="OrthoDB" id="2017974at2759"/>
<feature type="non-terminal residue" evidence="1">
    <location>
        <position position="145"/>
    </location>
</feature>
<sequence>LLRQPPSRPISPEQLAAEVISLYTGLIMVESKCIHAVQTLTLLIEHTGGRDLPTDEWEAVIALRRKFLHEHHDFFLASEHPSASPALRQLAAKYSVPARMWRRGIHSSLELLRYQLPDPLEYMLAFIYLADQIMGLLLGGTVPSF</sequence>
<reference evidence="1 3" key="1">
    <citation type="submission" date="2020-01" db="EMBL/GenBank/DDBJ databases">
        <authorList>
            <consortium name="DOE Joint Genome Institute"/>
            <person name="Haridas S."/>
            <person name="Albert R."/>
            <person name="Binder M."/>
            <person name="Bloem J."/>
            <person name="Labutti K."/>
            <person name="Salamov A."/>
            <person name="Andreopoulos B."/>
            <person name="Baker S.E."/>
            <person name="Barry K."/>
            <person name="Bills G."/>
            <person name="Bluhm B.H."/>
            <person name="Cannon C."/>
            <person name="Castanera R."/>
            <person name="Culley D.E."/>
            <person name="Daum C."/>
            <person name="Ezra D."/>
            <person name="Gonzalez J.B."/>
            <person name="Henrissat B."/>
            <person name="Kuo A."/>
            <person name="Liang C."/>
            <person name="Lipzen A."/>
            <person name="Lutzoni F."/>
            <person name="Magnuson J."/>
            <person name="Mondo S."/>
            <person name="Nolan M."/>
            <person name="Ohm R."/>
            <person name="Pangilinan J."/>
            <person name="Park H.-J."/>
            <person name="Ramirez L."/>
            <person name="Alfaro M."/>
            <person name="Sun H."/>
            <person name="Tritt A."/>
            <person name="Yoshinaga Y."/>
            <person name="Zwiers L.-H."/>
            <person name="Turgeon B.G."/>
            <person name="Goodwin S.B."/>
            <person name="Spatafora J.W."/>
            <person name="Crous P.W."/>
            <person name="Grigoriev I.V."/>
        </authorList>
    </citation>
    <scope>NUCLEOTIDE SEQUENCE</scope>
    <source>
        <strain evidence="1 3">CBS 781.70</strain>
    </source>
</reference>
<proteinExistence type="predicted"/>
<name>A0A6G1G6T2_9PEZI</name>